<dbReference type="InterPro" id="IPR022998">
    <property type="entry name" value="ThiamineP_synth_TenI"/>
</dbReference>
<dbReference type="InterPro" id="IPR036206">
    <property type="entry name" value="ThiamineP_synth_sf"/>
</dbReference>
<evidence type="ECO:0000259" key="3">
    <source>
        <dbReference type="Pfam" id="PF02581"/>
    </source>
</evidence>
<sequence>MIICVTNRLLCKGNFLERIEQIAKALPYSIILREKDLPLEEYEQLALECEGICRKYNVPLVINSYIAAARKLKASYIHLPAEIFLKHRKELSGFRQAGASVHSAEEAKFSEIMGADYLIAGHIFHTGCKRGVPPRGLDFLRQVCSAVSIPVFAIGGISESNANEVLKAGADGICMMSQLMGCDNVEAVFEGYREIFAENKKLKD</sequence>
<dbReference type="SUPFAM" id="SSF51391">
    <property type="entry name" value="Thiamin phosphate synthase"/>
    <property type="match status" value="1"/>
</dbReference>
<dbReference type="OrthoDB" id="9815348at2"/>
<keyword evidence="2" id="KW-0784">Thiamine biosynthesis</keyword>
<proteinExistence type="predicted"/>
<dbReference type="GO" id="GO:0009228">
    <property type="term" value="P:thiamine biosynthetic process"/>
    <property type="evidence" value="ECO:0007669"/>
    <property type="project" value="UniProtKB-KW"/>
</dbReference>
<dbReference type="Gene3D" id="3.20.20.70">
    <property type="entry name" value="Aldolase class I"/>
    <property type="match status" value="1"/>
</dbReference>
<protein>
    <submittedName>
        <fullName evidence="4">Thiamine-phosphate pyrophosphorylase</fullName>
    </submittedName>
</protein>
<dbReference type="Proteomes" id="UP000248132">
    <property type="component" value="Unassembled WGS sequence"/>
</dbReference>
<name>A0A318XNY4_9FIRM</name>
<evidence type="ECO:0000256" key="1">
    <source>
        <dbReference type="ARBA" id="ARBA00004948"/>
    </source>
</evidence>
<dbReference type="RefSeq" id="WP_110461158.1">
    <property type="nucleotide sequence ID" value="NZ_QKMR01000005.1"/>
</dbReference>
<dbReference type="EMBL" id="QKMR01000005">
    <property type="protein sequence ID" value="PYG88735.1"/>
    <property type="molecule type" value="Genomic_DNA"/>
</dbReference>
<comment type="caution">
    <text evidence="4">The sequence shown here is derived from an EMBL/GenBank/DDBJ whole genome shotgun (WGS) entry which is preliminary data.</text>
</comment>
<evidence type="ECO:0000256" key="2">
    <source>
        <dbReference type="ARBA" id="ARBA00022977"/>
    </source>
</evidence>
<dbReference type="AlphaFoldDB" id="A0A318XNY4"/>
<dbReference type="PANTHER" id="PTHR20857">
    <property type="entry name" value="THIAMINE-PHOSPHATE PYROPHOSPHORYLASE"/>
    <property type="match status" value="1"/>
</dbReference>
<keyword evidence="5" id="KW-1185">Reference proteome</keyword>
<dbReference type="CDD" id="cd00564">
    <property type="entry name" value="TMP_TenI"/>
    <property type="match status" value="1"/>
</dbReference>
<dbReference type="GO" id="GO:0004789">
    <property type="term" value="F:thiamine-phosphate diphosphorylase activity"/>
    <property type="evidence" value="ECO:0007669"/>
    <property type="project" value="TreeGrafter"/>
</dbReference>
<organism evidence="4 5">
    <name type="scientific">Ruminiclostridium sufflavum DSM 19573</name>
    <dbReference type="NCBI Taxonomy" id="1121337"/>
    <lineage>
        <taxon>Bacteria</taxon>
        <taxon>Bacillati</taxon>
        <taxon>Bacillota</taxon>
        <taxon>Clostridia</taxon>
        <taxon>Eubacteriales</taxon>
        <taxon>Oscillospiraceae</taxon>
        <taxon>Ruminiclostridium</taxon>
    </lineage>
</organism>
<dbReference type="InterPro" id="IPR013785">
    <property type="entry name" value="Aldolase_TIM"/>
</dbReference>
<dbReference type="Pfam" id="PF02581">
    <property type="entry name" value="TMP-TENI"/>
    <property type="match status" value="1"/>
</dbReference>
<comment type="pathway">
    <text evidence="1">Cofactor biosynthesis; thiamine diphosphate biosynthesis.</text>
</comment>
<reference evidence="4 5" key="1">
    <citation type="submission" date="2018-06" db="EMBL/GenBank/DDBJ databases">
        <title>Genomic Encyclopedia of Type Strains, Phase I: the one thousand microbial genomes (KMG-I) project.</title>
        <authorList>
            <person name="Kyrpides N."/>
        </authorList>
    </citation>
    <scope>NUCLEOTIDE SEQUENCE [LARGE SCALE GENOMIC DNA]</scope>
    <source>
        <strain evidence="4 5">DSM 19573</strain>
    </source>
</reference>
<feature type="domain" description="Thiamine phosphate synthase/TenI" evidence="3">
    <location>
        <begin position="3"/>
        <end position="178"/>
    </location>
</feature>
<evidence type="ECO:0000313" key="4">
    <source>
        <dbReference type="EMBL" id="PYG88735.1"/>
    </source>
</evidence>
<gene>
    <name evidence="4" type="ORF">LY28_01089</name>
</gene>
<evidence type="ECO:0000313" key="5">
    <source>
        <dbReference type="Proteomes" id="UP000248132"/>
    </source>
</evidence>
<accession>A0A318XNY4</accession>
<dbReference type="PANTHER" id="PTHR20857:SF15">
    <property type="entry name" value="THIAMINE-PHOSPHATE SYNTHASE"/>
    <property type="match status" value="1"/>
</dbReference>
<dbReference type="GO" id="GO:0005737">
    <property type="term" value="C:cytoplasm"/>
    <property type="evidence" value="ECO:0007669"/>
    <property type="project" value="TreeGrafter"/>
</dbReference>